<dbReference type="EMBL" id="CM023471">
    <property type="protein sequence ID" value="KAH7966042.1"/>
    <property type="molecule type" value="Genomic_DNA"/>
</dbReference>
<gene>
    <name evidence="1" type="ORF">HPB49_013387</name>
</gene>
<dbReference type="Proteomes" id="UP000821865">
    <property type="component" value="Chromosome 2"/>
</dbReference>
<sequence length="197" mass="21207">MKARCVLKMTIFLAEVHDQQAGTQDASASSDSNARTGNAPVIQQSSGDSLGTSETTGKDEESAPVPKIDEPKDPTKPHQDKSGAHTPTSIPAAAKRPHAQTSTDGVQAMASGVEEPPAKTAQVQRSSLRPRLNVSADKRSGTKEHLDHVQIPLLEMLNKEFSKFNVTLNESERVSVDTLSYYEQLNEFLPNASSADL</sequence>
<keyword evidence="2" id="KW-1185">Reference proteome</keyword>
<organism evidence="1 2">
    <name type="scientific">Dermacentor silvarum</name>
    <name type="common">Tick</name>
    <dbReference type="NCBI Taxonomy" id="543639"/>
    <lineage>
        <taxon>Eukaryota</taxon>
        <taxon>Metazoa</taxon>
        <taxon>Ecdysozoa</taxon>
        <taxon>Arthropoda</taxon>
        <taxon>Chelicerata</taxon>
        <taxon>Arachnida</taxon>
        <taxon>Acari</taxon>
        <taxon>Parasitiformes</taxon>
        <taxon>Ixodida</taxon>
        <taxon>Ixodoidea</taxon>
        <taxon>Ixodidae</taxon>
        <taxon>Rhipicephalinae</taxon>
        <taxon>Dermacentor</taxon>
    </lineage>
</organism>
<name>A0ACB8DD72_DERSI</name>
<accession>A0ACB8DD72</accession>
<evidence type="ECO:0000313" key="2">
    <source>
        <dbReference type="Proteomes" id="UP000821865"/>
    </source>
</evidence>
<reference evidence="1" key="1">
    <citation type="submission" date="2020-05" db="EMBL/GenBank/DDBJ databases">
        <title>Large-scale comparative analyses of tick genomes elucidate their genetic diversity and vector capacities.</title>
        <authorList>
            <person name="Jia N."/>
            <person name="Wang J."/>
            <person name="Shi W."/>
            <person name="Du L."/>
            <person name="Sun Y."/>
            <person name="Zhan W."/>
            <person name="Jiang J."/>
            <person name="Wang Q."/>
            <person name="Zhang B."/>
            <person name="Ji P."/>
            <person name="Sakyi L.B."/>
            <person name="Cui X."/>
            <person name="Yuan T."/>
            <person name="Jiang B."/>
            <person name="Yang W."/>
            <person name="Lam T.T.-Y."/>
            <person name="Chang Q."/>
            <person name="Ding S."/>
            <person name="Wang X."/>
            <person name="Zhu J."/>
            <person name="Ruan X."/>
            <person name="Zhao L."/>
            <person name="Wei J."/>
            <person name="Que T."/>
            <person name="Du C."/>
            <person name="Cheng J."/>
            <person name="Dai P."/>
            <person name="Han X."/>
            <person name="Huang E."/>
            <person name="Gao Y."/>
            <person name="Liu J."/>
            <person name="Shao H."/>
            <person name="Ye R."/>
            <person name="Li L."/>
            <person name="Wei W."/>
            <person name="Wang X."/>
            <person name="Wang C."/>
            <person name="Yang T."/>
            <person name="Huo Q."/>
            <person name="Li W."/>
            <person name="Guo W."/>
            <person name="Chen H."/>
            <person name="Zhou L."/>
            <person name="Ni X."/>
            <person name="Tian J."/>
            <person name="Zhou Y."/>
            <person name="Sheng Y."/>
            <person name="Liu T."/>
            <person name="Pan Y."/>
            <person name="Xia L."/>
            <person name="Li J."/>
            <person name="Zhao F."/>
            <person name="Cao W."/>
        </authorList>
    </citation>
    <scope>NUCLEOTIDE SEQUENCE</scope>
    <source>
        <strain evidence="1">Dsil-2018</strain>
    </source>
</reference>
<protein>
    <submittedName>
        <fullName evidence="1">Uncharacterized protein</fullName>
    </submittedName>
</protein>
<evidence type="ECO:0000313" key="1">
    <source>
        <dbReference type="EMBL" id="KAH7966042.1"/>
    </source>
</evidence>
<comment type="caution">
    <text evidence="1">The sequence shown here is derived from an EMBL/GenBank/DDBJ whole genome shotgun (WGS) entry which is preliminary data.</text>
</comment>
<proteinExistence type="predicted"/>